<dbReference type="GO" id="GO:0006979">
    <property type="term" value="P:response to oxidative stress"/>
    <property type="evidence" value="ECO:0007669"/>
    <property type="project" value="InterPro"/>
</dbReference>
<keyword evidence="3" id="KW-0560">Oxidoreductase</keyword>
<evidence type="ECO:0000313" key="8">
    <source>
        <dbReference type="Proteomes" id="UP001331761"/>
    </source>
</evidence>
<accession>A0AAN8G1L2</accession>
<evidence type="ECO:0000256" key="6">
    <source>
        <dbReference type="SAM" id="SignalP"/>
    </source>
</evidence>
<comment type="subcellular location">
    <subcellularLocation>
        <location evidence="1">Secreted</location>
    </subcellularLocation>
</comment>
<evidence type="ECO:0000256" key="5">
    <source>
        <dbReference type="SAM" id="MobiDB-lite"/>
    </source>
</evidence>
<dbReference type="SUPFAM" id="SSF48113">
    <property type="entry name" value="Heme-dependent peroxidases"/>
    <property type="match status" value="1"/>
</dbReference>
<dbReference type="InterPro" id="IPR019791">
    <property type="entry name" value="Haem_peroxidase_animal"/>
</dbReference>
<protein>
    <submittedName>
        <fullName evidence="7">Uncharacterized protein</fullName>
    </submittedName>
</protein>
<feature type="region of interest" description="Disordered" evidence="5">
    <location>
        <begin position="239"/>
        <end position="311"/>
    </location>
</feature>
<dbReference type="GO" id="GO:0020037">
    <property type="term" value="F:heme binding"/>
    <property type="evidence" value="ECO:0007669"/>
    <property type="project" value="InterPro"/>
</dbReference>
<reference evidence="7 8" key="1">
    <citation type="submission" date="2019-10" db="EMBL/GenBank/DDBJ databases">
        <title>Assembly and Annotation for the nematode Trichostrongylus colubriformis.</title>
        <authorList>
            <person name="Martin J."/>
        </authorList>
    </citation>
    <scope>NUCLEOTIDE SEQUENCE [LARGE SCALE GENOMIC DNA]</scope>
    <source>
        <strain evidence="7">G859</strain>
        <tissue evidence="7">Whole worm</tissue>
    </source>
</reference>
<evidence type="ECO:0000313" key="7">
    <source>
        <dbReference type="EMBL" id="KAK5978868.1"/>
    </source>
</evidence>
<keyword evidence="3" id="KW-0575">Peroxidase</keyword>
<comment type="caution">
    <text evidence="7">The sequence shown here is derived from an EMBL/GenBank/DDBJ whole genome shotgun (WGS) entry which is preliminary data.</text>
</comment>
<dbReference type="PANTHER" id="PTHR11475:SF4">
    <property type="entry name" value="CHORION PEROXIDASE"/>
    <property type="match status" value="1"/>
</dbReference>
<evidence type="ECO:0000256" key="2">
    <source>
        <dbReference type="ARBA" id="ARBA00022525"/>
    </source>
</evidence>
<keyword evidence="8" id="KW-1185">Reference proteome</keyword>
<evidence type="ECO:0000256" key="1">
    <source>
        <dbReference type="ARBA" id="ARBA00004613"/>
    </source>
</evidence>
<dbReference type="Proteomes" id="UP001331761">
    <property type="component" value="Unassembled WGS sequence"/>
</dbReference>
<dbReference type="EMBL" id="WIXE01008918">
    <property type="protein sequence ID" value="KAK5978868.1"/>
    <property type="molecule type" value="Genomic_DNA"/>
</dbReference>
<dbReference type="GO" id="GO:0004601">
    <property type="term" value="F:peroxidase activity"/>
    <property type="evidence" value="ECO:0007669"/>
    <property type="project" value="UniProtKB-KW"/>
</dbReference>
<keyword evidence="4" id="KW-0325">Glycoprotein</keyword>
<proteinExistence type="predicted"/>
<feature type="signal peptide" evidence="6">
    <location>
        <begin position="1"/>
        <end position="15"/>
    </location>
</feature>
<evidence type="ECO:0000256" key="4">
    <source>
        <dbReference type="ARBA" id="ARBA00023180"/>
    </source>
</evidence>
<feature type="chain" id="PRO_5042934265" evidence="6">
    <location>
        <begin position="16"/>
        <end position="311"/>
    </location>
</feature>
<dbReference type="Gene3D" id="1.10.640.10">
    <property type="entry name" value="Haem peroxidase domain superfamily, animal type"/>
    <property type="match status" value="1"/>
</dbReference>
<dbReference type="InterPro" id="IPR037120">
    <property type="entry name" value="Haem_peroxidase_sf_animal"/>
</dbReference>
<gene>
    <name evidence="7" type="ORF">GCK32_002589</name>
</gene>
<name>A0AAN8G1L2_TRICO</name>
<dbReference type="InterPro" id="IPR010255">
    <property type="entry name" value="Haem_peroxidase_sf"/>
</dbReference>
<feature type="compositionally biased region" description="Basic and acidic residues" evidence="5">
    <location>
        <begin position="262"/>
        <end position="286"/>
    </location>
</feature>
<sequence length="311" mass="34149">MQVLVLALLATAAWADLLEDTVVQAIATARVNLAERDKEAPIVVGTIIETQKANAGSELEQLKGDLLSEATKIVVEKLGVEVLDELSELNIDDLLTEANVARKKRQSSVCGTTDCRNPNSNIFRTITGKCNNVKNPMQGAAVTPVRRLLGKASYADSFNAMRTKGAKGTTLPSTREVSNKLHQEGANPAFDYSKNHFFMQFGQWIAHDIIFMPSSVGPLGKALDCSSCDSSSLSENCAPIPVPADDPYFKTDSTKRHRRQARKESKEGGRHDGKNSEQRSRHDEKKSQKKHPKNDSSRCLRFTRALNAQKG</sequence>
<dbReference type="PANTHER" id="PTHR11475">
    <property type="entry name" value="OXIDASE/PEROXIDASE"/>
    <property type="match status" value="1"/>
</dbReference>
<dbReference type="Pfam" id="PF03098">
    <property type="entry name" value="An_peroxidase"/>
    <property type="match status" value="1"/>
</dbReference>
<dbReference type="PROSITE" id="PS50292">
    <property type="entry name" value="PEROXIDASE_3"/>
    <property type="match status" value="1"/>
</dbReference>
<dbReference type="AlphaFoldDB" id="A0AAN8G1L2"/>
<keyword evidence="2" id="KW-0964">Secreted</keyword>
<evidence type="ECO:0000256" key="3">
    <source>
        <dbReference type="ARBA" id="ARBA00022559"/>
    </source>
</evidence>
<dbReference type="GO" id="GO:0005576">
    <property type="term" value="C:extracellular region"/>
    <property type="evidence" value="ECO:0007669"/>
    <property type="project" value="UniProtKB-SubCell"/>
</dbReference>
<keyword evidence="6" id="KW-0732">Signal</keyword>
<organism evidence="7 8">
    <name type="scientific">Trichostrongylus colubriformis</name>
    <name type="common">Black scour worm</name>
    <dbReference type="NCBI Taxonomy" id="6319"/>
    <lineage>
        <taxon>Eukaryota</taxon>
        <taxon>Metazoa</taxon>
        <taxon>Ecdysozoa</taxon>
        <taxon>Nematoda</taxon>
        <taxon>Chromadorea</taxon>
        <taxon>Rhabditida</taxon>
        <taxon>Rhabditina</taxon>
        <taxon>Rhabditomorpha</taxon>
        <taxon>Strongyloidea</taxon>
        <taxon>Trichostrongylidae</taxon>
        <taxon>Trichostrongylus</taxon>
    </lineage>
</organism>
<feature type="non-terminal residue" evidence="7">
    <location>
        <position position="311"/>
    </location>
</feature>